<feature type="domain" description="Plastocyanin-like" evidence="2">
    <location>
        <begin position="63"/>
        <end position="101"/>
    </location>
</feature>
<dbReference type="InterPro" id="IPR011707">
    <property type="entry name" value="Cu-oxidase-like_N"/>
</dbReference>
<evidence type="ECO:0000313" key="5">
    <source>
        <dbReference type="Proteomes" id="UP000657918"/>
    </source>
</evidence>
<evidence type="ECO:0000256" key="1">
    <source>
        <dbReference type="ARBA" id="ARBA00010609"/>
    </source>
</evidence>
<dbReference type="OrthoDB" id="812467at2759"/>
<feature type="domain" description="Plastocyanin-like" evidence="3">
    <location>
        <begin position="6"/>
        <end position="51"/>
    </location>
</feature>
<organism evidence="4 5">
    <name type="scientific">Salix dunnii</name>
    <dbReference type="NCBI Taxonomy" id="1413687"/>
    <lineage>
        <taxon>Eukaryota</taxon>
        <taxon>Viridiplantae</taxon>
        <taxon>Streptophyta</taxon>
        <taxon>Embryophyta</taxon>
        <taxon>Tracheophyta</taxon>
        <taxon>Spermatophyta</taxon>
        <taxon>Magnoliopsida</taxon>
        <taxon>eudicotyledons</taxon>
        <taxon>Gunneridae</taxon>
        <taxon>Pentapetalae</taxon>
        <taxon>rosids</taxon>
        <taxon>fabids</taxon>
        <taxon>Malpighiales</taxon>
        <taxon>Salicaceae</taxon>
        <taxon>Saliceae</taxon>
        <taxon>Salix</taxon>
    </lineage>
</organism>
<evidence type="ECO:0000313" key="4">
    <source>
        <dbReference type="EMBL" id="KAF9678840.1"/>
    </source>
</evidence>
<dbReference type="AlphaFoldDB" id="A0A835JWP6"/>
<dbReference type="GO" id="GO:0005507">
    <property type="term" value="F:copper ion binding"/>
    <property type="evidence" value="ECO:0007669"/>
    <property type="project" value="InterPro"/>
</dbReference>
<dbReference type="Gene3D" id="2.60.40.420">
    <property type="entry name" value="Cupredoxins - blue copper proteins"/>
    <property type="match status" value="1"/>
</dbReference>
<name>A0A835JWP6_9ROSI</name>
<accession>A0A835JWP6</accession>
<dbReference type="SUPFAM" id="SSF49503">
    <property type="entry name" value="Cupredoxins"/>
    <property type="match status" value="1"/>
</dbReference>
<dbReference type="Proteomes" id="UP000657918">
    <property type="component" value="Unassembled WGS sequence"/>
</dbReference>
<keyword evidence="5" id="KW-1185">Reference proteome</keyword>
<dbReference type="InterPro" id="IPR008972">
    <property type="entry name" value="Cupredoxin"/>
</dbReference>
<comment type="caution">
    <text evidence="4">The sequence shown here is derived from an EMBL/GenBank/DDBJ whole genome shotgun (WGS) entry which is preliminary data.</text>
</comment>
<dbReference type="EMBL" id="JADGMS010000007">
    <property type="protein sequence ID" value="KAF9678840.1"/>
    <property type="molecule type" value="Genomic_DNA"/>
</dbReference>
<dbReference type="Pfam" id="PF00394">
    <property type="entry name" value="Cu-oxidase"/>
    <property type="match status" value="1"/>
</dbReference>
<dbReference type="Pfam" id="PF07732">
    <property type="entry name" value="Cu-oxidase_3"/>
    <property type="match status" value="1"/>
</dbReference>
<evidence type="ECO:0000259" key="2">
    <source>
        <dbReference type="Pfam" id="PF00394"/>
    </source>
</evidence>
<reference evidence="4 5" key="1">
    <citation type="submission" date="2020-10" db="EMBL/GenBank/DDBJ databases">
        <title>Plant Genome Project.</title>
        <authorList>
            <person name="Zhang R.-G."/>
        </authorList>
    </citation>
    <scope>NUCLEOTIDE SEQUENCE [LARGE SCALE GENOMIC DNA]</scope>
    <source>
        <strain evidence="4">FAFU-HL-1</strain>
        <tissue evidence="4">Leaf</tissue>
    </source>
</reference>
<sequence>MGNQEVVNGRSFGSTFFAQKNDTVIIEVKNSLLTENTAIQWHRIRQNGTPWFVEFVYKFVLDRVRPLYSPTVFPGKTFLVRISSLTALLVLCSQIEGHNMTDLSHSW</sequence>
<evidence type="ECO:0008006" key="6">
    <source>
        <dbReference type="Google" id="ProtNLM"/>
    </source>
</evidence>
<gene>
    <name evidence="4" type="ORF">SADUNF_Sadunf07G0078000</name>
</gene>
<evidence type="ECO:0000259" key="3">
    <source>
        <dbReference type="Pfam" id="PF07732"/>
    </source>
</evidence>
<dbReference type="InterPro" id="IPR001117">
    <property type="entry name" value="Cu-oxidase_2nd"/>
</dbReference>
<comment type="similarity">
    <text evidence="1">Belongs to the multicopper oxidase family.</text>
</comment>
<proteinExistence type="inferred from homology"/>
<protein>
    <recommendedName>
        <fullName evidence="6">Plastocyanin-like domain-containing protein</fullName>
    </recommendedName>
</protein>